<dbReference type="Proteomes" id="UP000077726">
    <property type="component" value="Unassembled WGS sequence"/>
</dbReference>
<evidence type="ECO:0000313" key="3">
    <source>
        <dbReference type="Proteomes" id="UP000077726"/>
    </source>
</evidence>
<organism evidence="2 3">
    <name type="scientific">Eikenella halliae</name>
    <dbReference type="NCBI Taxonomy" id="1795832"/>
    <lineage>
        <taxon>Bacteria</taxon>
        <taxon>Pseudomonadati</taxon>
        <taxon>Pseudomonadota</taxon>
        <taxon>Betaproteobacteria</taxon>
        <taxon>Neisseriales</taxon>
        <taxon>Neisseriaceae</taxon>
        <taxon>Eikenella</taxon>
    </lineage>
</organism>
<protein>
    <recommendedName>
        <fullName evidence="4">PRC-barrel domain-containing protein</fullName>
    </recommendedName>
</protein>
<keyword evidence="3" id="KW-1185">Reference proteome</keyword>
<evidence type="ECO:0000256" key="1">
    <source>
        <dbReference type="SAM" id="SignalP"/>
    </source>
</evidence>
<comment type="caution">
    <text evidence="2">The sequence shown here is derived from an EMBL/GenBank/DDBJ whole genome shotgun (WGS) entry which is preliminary data.</text>
</comment>
<feature type="chain" id="PRO_5008590514" description="PRC-barrel domain-containing protein" evidence="1">
    <location>
        <begin position="19"/>
        <end position="156"/>
    </location>
</feature>
<keyword evidence="1" id="KW-0732">Signal</keyword>
<dbReference type="EMBL" id="LXSQ01000019">
    <property type="protein sequence ID" value="OAM42183.1"/>
    <property type="molecule type" value="Genomic_DNA"/>
</dbReference>
<dbReference type="PROSITE" id="PS51257">
    <property type="entry name" value="PROKAR_LIPOPROTEIN"/>
    <property type="match status" value="1"/>
</dbReference>
<dbReference type="RefSeq" id="WP_064089955.1">
    <property type="nucleotide sequence ID" value="NZ_LXSQ01000019.1"/>
</dbReference>
<reference evidence="3" key="1">
    <citation type="submission" date="2016-05" db="EMBL/GenBank/DDBJ databases">
        <title>Draft genome of Corynebacterium afermentans subsp. afermentans LCDC 88199T.</title>
        <authorList>
            <person name="Bernier A.-M."/>
            <person name="Bernard K."/>
        </authorList>
    </citation>
    <scope>NUCLEOTIDE SEQUENCE [LARGE SCALE GENOMIC DNA]</scope>
    <source>
        <strain evidence="3">NML130454</strain>
    </source>
</reference>
<name>A0A1B6VY26_9NEIS</name>
<dbReference type="AlphaFoldDB" id="A0A1B6VY26"/>
<dbReference type="OrthoDB" id="5975495at2"/>
<gene>
    <name evidence="2" type="ORF">A7Q00_07475</name>
</gene>
<feature type="signal peptide" evidence="1">
    <location>
        <begin position="1"/>
        <end position="18"/>
    </location>
</feature>
<accession>A0A1B6VY26</accession>
<sequence length="156" mass="16531">MKQRLFALALISVLAACGGQTNNSTSAQSTAADNTQPAAASNVQPTAATAAGLDPILAEPKVGDLYAAKVSAFSKEGFEEHGVAYGLMKVVDVQADKIIVITEDAAWPEAAGAQKDLNGDLSDITWDESERIEVKRADLPRMVADGRIVETRRMDK</sequence>
<evidence type="ECO:0008006" key="4">
    <source>
        <dbReference type="Google" id="ProtNLM"/>
    </source>
</evidence>
<evidence type="ECO:0000313" key="2">
    <source>
        <dbReference type="EMBL" id="OAM42183.1"/>
    </source>
</evidence>
<proteinExistence type="predicted"/>